<dbReference type="InterPro" id="IPR014729">
    <property type="entry name" value="Rossmann-like_a/b/a_fold"/>
</dbReference>
<proteinExistence type="predicted"/>
<evidence type="ECO:0000313" key="1">
    <source>
        <dbReference type="EMBL" id="QTA78899.1"/>
    </source>
</evidence>
<reference evidence="1" key="1">
    <citation type="journal article" date="2021" name="Microb. Physiol.">
        <title>Proteogenomic Insights into the Physiology of Marine, Sulfate-Reducing, Filamentous Desulfonema limicola and Desulfonema magnum.</title>
        <authorList>
            <person name="Schnaars V."/>
            <person name="Wohlbrand L."/>
            <person name="Scheve S."/>
            <person name="Hinrichs C."/>
            <person name="Reinhardt R."/>
            <person name="Rabus R."/>
        </authorList>
    </citation>
    <scope>NUCLEOTIDE SEQUENCE</scope>
    <source>
        <strain evidence="1">5ac10</strain>
    </source>
</reference>
<protein>
    <submittedName>
        <fullName evidence="1">Rossmann-like alpha/beta/alpha sandwich fold-containing</fullName>
    </submittedName>
</protein>
<dbReference type="EMBL" id="CP061799">
    <property type="protein sequence ID" value="QTA78899.1"/>
    <property type="molecule type" value="Genomic_DNA"/>
</dbReference>
<keyword evidence="2" id="KW-1185">Reference proteome</keyword>
<dbReference type="REBASE" id="487970">
    <property type="entry name" value="M.Dli5ac10DndCP"/>
</dbReference>
<gene>
    <name evidence="1" type="ORF">dnl_11460</name>
</gene>
<dbReference type="Proteomes" id="UP000663720">
    <property type="component" value="Chromosome"/>
</dbReference>
<accession>A0A975GF79</accession>
<organism evidence="1 2">
    <name type="scientific">Desulfonema limicola</name>
    <dbReference type="NCBI Taxonomy" id="45656"/>
    <lineage>
        <taxon>Bacteria</taxon>
        <taxon>Pseudomonadati</taxon>
        <taxon>Thermodesulfobacteriota</taxon>
        <taxon>Desulfobacteria</taxon>
        <taxon>Desulfobacterales</taxon>
        <taxon>Desulfococcaceae</taxon>
        <taxon>Desulfonema</taxon>
    </lineage>
</organism>
<evidence type="ECO:0000313" key="2">
    <source>
        <dbReference type="Proteomes" id="UP000663720"/>
    </source>
</evidence>
<dbReference type="AlphaFoldDB" id="A0A975GF79"/>
<sequence length="271" mass="31219">MCLILVTLNSHSEIPNALVATPIAEWTTDHVWDYLIQNNPPPWGQSHDFMLKLYRQASGDECPFILDLLTPSCGGSRFGCWTCTVVKKDLSMQGFIRSGEEWMQPLNNFRNWLKEIREDPQMRMQVRRNKTKGPGPFTPEARKTILKNLFDTEQEVGILLISNAEISYIQNIWSQDFDLGETAIELSNKYDKKIEKTEEIKIQSKEKKILDSLMADYELSPDLITKLLYLVSEKYPSMEIRGAKRNLQKDIADALEKAITQEELADPNYVI</sequence>
<dbReference type="KEGG" id="dli:dnl_11460"/>
<dbReference type="RefSeq" id="WP_207690713.1">
    <property type="nucleotide sequence ID" value="NZ_CP061799.1"/>
</dbReference>
<dbReference type="Gene3D" id="3.40.50.620">
    <property type="entry name" value="HUPs"/>
    <property type="match status" value="1"/>
</dbReference>
<name>A0A975GF79_9BACT</name>